<name>G8UI50_TANFA</name>
<protein>
    <submittedName>
        <fullName evidence="1">Uncharacterized protein</fullName>
    </submittedName>
</protein>
<accession>G8UI50</accession>
<dbReference type="HOGENOM" id="CLU_3223139_0_0_10"/>
<keyword evidence="2" id="KW-1185">Reference proteome</keyword>
<evidence type="ECO:0000313" key="2">
    <source>
        <dbReference type="Proteomes" id="UP000005436"/>
    </source>
</evidence>
<reference evidence="2" key="1">
    <citation type="submission" date="2011-12" db="EMBL/GenBank/DDBJ databases">
        <title>Complete sequence of Tannerella forsythia ATCC 43037.</title>
        <authorList>
            <person name="Dewhirst F."/>
            <person name="Tanner A."/>
            <person name="Izard J."/>
            <person name="Brinkac L."/>
            <person name="Durkin A.S."/>
            <person name="Hostetler J."/>
            <person name="Shetty J."/>
            <person name="Torralba M."/>
            <person name="Gill S."/>
            <person name="Nelson K."/>
        </authorList>
    </citation>
    <scope>NUCLEOTIDE SEQUENCE [LARGE SCALE GENOMIC DNA]</scope>
    <source>
        <strain evidence="2">ATCC 43037 / JCM 10827 / CCUG 33226 / KCTC 5666 / FDC 338</strain>
    </source>
</reference>
<dbReference type="AlphaFoldDB" id="G8UI50"/>
<dbReference type="STRING" id="203275.BFO_3214"/>
<dbReference type="KEGG" id="tfo:BFO_3214"/>
<sequence>MGRIALPQARAIGSDTGFVRDKRDAVNTSLLVLAGMPGNAGDFL</sequence>
<dbReference type="Proteomes" id="UP000005436">
    <property type="component" value="Chromosome"/>
</dbReference>
<gene>
    <name evidence="1" type="ordered locus">BFO_3214</name>
</gene>
<proteinExistence type="predicted"/>
<evidence type="ECO:0000313" key="1">
    <source>
        <dbReference type="EMBL" id="AEW20358.1"/>
    </source>
</evidence>
<organism evidence="1 2">
    <name type="scientific">Tannerella forsythia (strain ATCC 43037 / JCM 10827 / CCUG 21028 A / KCTC 5666 / FDC 338)</name>
    <name type="common">Bacteroides forsythus</name>
    <dbReference type="NCBI Taxonomy" id="203275"/>
    <lineage>
        <taxon>Bacteria</taxon>
        <taxon>Pseudomonadati</taxon>
        <taxon>Bacteroidota</taxon>
        <taxon>Bacteroidia</taxon>
        <taxon>Bacteroidales</taxon>
        <taxon>Tannerellaceae</taxon>
        <taxon>Tannerella</taxon>
    </lineage>
</organism>
<dbReference type="EMBL" id="CP003191">
    <property type="protein sequence ID" value="AEW20358.1"/>
    <property type="molecule type" value="Genomic_DNA"/>
</dbReference>